<keyword evidence="1" id="KW-1133">Transmembrane helix</keyword>
<keyword evidence="1" id="KW-0812">Transmembrane</keyword>
<feature type="transmembrane region" description="Helical" evidence="1">
    <location>
        <begin position="266"/>
        <end position="291"/>
    </location>
</feature>
<dbReference type="InterPro" id="IPR029039">
    <property type="entry name" value="Flavoprotein-like_sf"/>
</dbReference>
<evidence type="ECO:0000313" key="3">
    <source>
        <dbReference type="Proteomes" id="UP001168380"/>
    </source>
</evidence>
<proteinExistence type="predicted"/>
<dbReference type="Gene3D" id="3.40.50.360">
    <property type="match status" value="1"/>
</dbReference>
<dbReference type="RefSeq" id="WP_302714226.1">
    <property type="nucleotide sequence ID" value="NZ_JAULRT010000062.1"/>
</dbReference>
<keyword evidence="3" id="KW-1185">Reference proteome</keyword>
<protein>
    <submittedName>
        <fullName evidence="2">Dialkylresorcinol condensing enzyme</fullName>
    </submittedName>
</protein>
<name>A0ABT8THF7_9GAMM</name>
<evidence type="ECO:0000313" key="2">
    <source>
        <dbReference type="EMBL" id="MDO3383445.1"/>
    </source>
</evidence>
<evidence type="ECO:0000256" key="1">
    <source>
        <dbReference type="SAM" id="Phobius"/>
    </source>
</evidence>
<accession>A0ABT8THF7</accession>
<comment type="caution">
    <text evidence="2">The sequence shown here is derived from an EMBL/GenBank/DDBJ whole genome shotgun (WGS) entry which is preliminary data.</text>
</comment>
<keyword evidence="1" id="KW-0472">Membrane</keyword>
<organism evidence="2 3">
    <name type="scientific">Gilvimarinus algae</name>
    <dbReference type="NCBI Taxonomy" id="3058037"/>
    <lineage>
        <taxon>Bacteria</taxon>
        <taxon>Pseudomonadati</taxon>
        <taxon>Pseudomonadota</taxon>
        <taxon>Gammaproteobacteria</taxon>
        <taxon>Cellvibrionales</taxon>
        <taxon>Cellvibrionaceae</taxon>
        <taxon>Gilvimarinus</taxon>
    </lineage>
</organism>
<reference evidence="2" key="1">
    <citation type="submission" date="2023-07" db="EMBL/GenBank/DDBJ databases">
        <title>Gilvimarinus algae sp. nov., isolated from the surface of Kelp.</title>
        <authorList>
            <person name="Sun Y.Y."/>
            <person name="Gong Y."/>
            <person name="Du Z.J."/>
        </authorList>
    </citation>
    <scope>NUCLEOTIDE SEQUENCE</scope>
    <source>
        <strain evidence="2">SDUM040014</strain>
    </source>
</reference>
<dbReference type="Proteomes" id="UP001168380">
    <property type="component" value="Unassembled WGS sequence"/>
</dbReference>
<dbReference type="SUPFAM" id="SSF52218">
    <property type="entry name" value="Flavoproteins"/>
    <property type="match status" value="1"/>
</dbReference>
<gene>
    <name evidence="2" type="ORF">QWI16_14790</name>
</gene>
<dbReference type="EMBL" id="JAULRT010000062">
    <property type="protein sequence ID" value="MDO3383445.1"/>
    <property type="molecule type" value="Genomic_DNA"/>
</dbReference>
<sequence length="312" mass="34901">MAETEAQQRVLVVHYSQTGQLERVARSVVAPLEASNRFQVDYLNLQPVHDYPFPWPMLRFINAFPESAHQVPCELALKTEHLGDDYDLVILAYQVWYLAPSIPVSSFLQSELAERLMSGKPVVTVIACRNMWLQAQEKVKTHLERLGARLVGNVVLVDAAGSVASFFATPLWVLTGRKGPHWFGLVPPAGVSEREVAEAQRFGEALALKMTPSQPLDETVFHGLGAVKVNDKLIASEKLVTRSFYLWGKLFLACGGPESLPRRLLAVFYIGFLVLMLLTVVPVTALLKFLFGPVLKRRIAEQKRYYAWPSGE</sequence>
<feature type="transmembrane region" description="Helical" evidence="1">
    <location>
        <begin position="150"/>
        <end position="173"/>
    </location>
</feature>